<gene>
    <name evidence="1" type="ORF">FAZ97_17560</name>
</gene>
<reference evidence="1 2" key="1">
    <citation type="submission" date="2019-12" db="EMBL/GenBank/DDBJ databases">
        <title>Paraburkholderia acidiphila 7Q-K02 sp. nov and Paraburkholderia acidisoli DHF22 sp. nov., two strains isolated from forest soil.</title>
        <authorList>
            <person name="Gao Z."/>
            <person name="Qiu L."/>
        </authorList>
    </citation>
    <scope>NUCLEOTIDE SEQUENCE [LARGE SCALE GENOMIC DNA]</scope>
    <source>
        <strain evidence="1 2">7Q-K02</strain>
    </source>
</reference>
<dbReference type="AlphaFoldDB" id="A0A7Z2G849"/>
<sequence>MNAWIKMLAAALLFALWGALVFTHQADPKDLVMGIQLALVGLGVFHAATNSARPVSAASAFADIAEPAAPAEPALSNAASPAPAATAVAQPAPVPTAAAPAAVQ</sequence>
<dbReference type="OrthoDB" id="9135772at2"/>
<dbReference type="RefSeq" id="WP_158759724.1">
    <property type="nucleotide sequence ID" value="NZ_CP046910.1"/>
</dbReference>
<dbReference type="EMBL" id="CP046910">
    <property type="protein sequence ID" value="QGZ56770.1"/>
    <property type="molecule type" value="Genomic_DNA"/>
</dbReference>
<proteinExistence type="predicted"/>
<accession>A0A7Z2G849</accession>
<evidence type="ECO:0000313" key="1">
    <source>
        <dbReference type="EMBL" id="QGZ56770.1"/>
    </source>
</evidence>
<organism evidence="1 2">
    <name type="scientific">Paraburkholderia acidiphila</name>
    <dbReference type="NCBI Taxonomy" id="2571747"/>
    <lineage>
        <taxon>Bacteria</taxon>
        <taxon>Pseudomonadati</taxon>
        <taxon>Pseudomonadota</taxon>
        <taxon>Betaproteobacteria</taxon>
        <taxon>Burkholderiales</taxon>
        <taxon>Burkholderiaceae</taxon>
        <taxon>Paraburkholderia</taxon>
    </lineage>
</organism>
<protein>
    <submittedName>
        <fullName evidence="1">Uncharacterized protein</fullName>
    </submittedName>
</protein>
<name>A0A7Z2G849_9BURK</name>
<keyword evidence="2" id="KW-1185">Reference proteome</keyword>
<dbReference type="KEGG" id="pacp:FAZ97_17560"/>
<dbReference type="Proteomes" id="UP000434209">
    <property type="component" value="Chromosome 2"/>
</dbReference>
<evidence type="ECO:0000313" key="2">
    <source>
        <dbReference type="Proteomes" id="UP000434209"/>
    </source>
</evidence>